<evidence type="ECO:0000313" key="1">
    <source>
        <dbReference type="EMBL" id="KAA8535680.1"/>
    </source>
</evidence>
<dbReference type="AlphaFoldDB" id="A0A5J5AZF8"/>
<sequence>MTTERVQKRLKDVEALEIEVKKVLQKDNQEIQKKCLEGYCPKNCCVSYKLGKLGRKKLTAVTELVKGADFHVVTRMLPPGPVDERPVVTTVGLDHMLVEDKNSKYASQKYKSINVMYATFC</sequence>
<gene>
    <name evidence="1" type="ORF">F0562_030683</name>
</gene>
<keyword evidence="2" id="KW-1185">Reference proteome</keyword>
<accession>A0A5J5AZF8</accession>
<proteinExistence type="predicted"/>
<evidence type="ECO:0000313" key="2">
    <source>
        <dbReference type="Proteomes" id="UP000325577"/>
    </source>
</evidence>
<reference evidence="1 2" key="1">
    <citation type="submission" date="2019-09" db="EMBL/GenBank/DDBJ databases">
        <title>A chromosome-level genome assembly of the Chinese tupelo Nyssa sinensis.</title>
        <authorList>
            <person name="Yang X."/>
            <person name="Kang M."/>
            <person name="Yang Y."/>
            <person name="Xiong H."/>
            <person name="Wang M."/>
            <person name="Zhang Z."/>
            <person name="Wang Z."/>
            <person name="Wu H."/>
            <person name="Ma T."/>
            <person name="Liu J."/>
            <person name="Xi Z."/>
        </authorList>
    </citation>
    <scope>NUCLEOTIDE SEQUENCE [LARGE SCALE GENOMIC DNA]</scope>
    <source>
        <strain evidence="1">J267</strain>
        <tissue evidence="1">Leaf</tissue>
    </source>
</reference>
<organism evidence="1 2">
    <name type="scientific">Nyssa sinensis</name>
    <dbReference type="NCBI Taxonomy" id="561372"/>
    <lineage>
        <taxon>Eukaryota</taxon>
        <taxon>Viridiplantae</taxon>
        <taxon>Streptophyta</taxon>
        <taxon>Embryophyta</taxon>
        <taxon>Tracheophyta</taxon>
        <taxon>Spermatophyta</taxon>
        <taxon>Magnoliopsida</taxon>
        <taxon>eudicotyledons</taxon>
        <taxon>Gunneridae</taxon>
        <taxon>Pentapetalae</taxon>
        <taxon>asterids</taxon>
        <taxon>Cornales</taxon>
        <taxon>Nyssaceae</taxon>
        <taxon>Nyssa</taxon>
    </lineage>
</organism>
<name>A0A5J5AZF8_9ASTE</name>
<dbReference type="OrthoDB" id="664960at2759"/>
<dbReference type="EMBL" id="CM018040">
    <property type="protein sequence ID" value="KAA8535680.1"/>
    <property type="molecule type" value="Genomic_DNA"/>
</dbReference>
<dbReference type="Proteomes" id="UP000325577">
    <property type="component" value="Linkage Group LG17"/>
</dbReference>
<protein>
    <submittedName>
        <fullName evidence="1">Uncharacterized protein</fullName>
    </submittedName>
</protein>